<evidence type="ECO:0000313" key="2">
    <source>
        <dbReference type="EMBL" id="GAM78148.1"/>
    </source>
</evidence>
<reference evidence="2 3" key="2">
    <citation type="submission" date="2015-01" db="EMBL/GenBank/DDBJ databases">
        <authorList>
            <consortium name="NBRP consortium"/>
            <person name="Sawabe T."/>
            <person name="Meirelles P."/>
            <person name="Feng G."/>
            <person name="Sayaka M."/>
            <person name="Hattori M."/>
            <person name="Ohkuma M."/>
        </authorList>
    </citation>
    <scope>NUCLEOTIDE SEQUENCE [LARGE SCALE GENOMIC DNA]</scope>
    <source>
        <strain evidence="3">JCM 19241</strain>
    </source>
</reference>
<dbReference type="GO" id="GO:0016746">
    <property type="term" value="F:acyltransferase activity"/>
    <property type="evidence" value="ECO:0007669"/>
    <property type="project" value="InterPro"/>
</dbReference>
<dbReference type="InterPro" id="IPR014030">
    <property type="entry name" value="Ketoacyl_synth_N"/>
</dbReference>
<gene>
    <name evidence="2" type="ORF">JCM19241_4853</name>
</gene>
<sequence length="243" mass="27709">MHKLDIEISFNIDDWKVNSPRVSTHEQWKTWFRNGHKESEQPPFKASLVPPMMRRRMSSLSKVAVQTAFELLEMHQVDYMVFSSRHGELHRSIKLVEDIINGEEASPMAFSQSVHNTAAGLATIATKKKLPTTSISAGNNTFHSAIIEAYSYLIVNPEHKVLILDFDEPVPAPYQEFEEENYPLYGLGLVLSAGKTFSCIQTVTDSKAEIKMPQSLQFLDALISNKSQWQTYGTRQILQWTYQ</sequence>
<name>A0A0B8QT08_9VIBR</name>
<dbReference type="InterPro" id="IPR016039">
    <property type="entry name" value="Thiolase-like"/>
</dbReference>
<protein>
    <submittedName>
        <fullName evidence="2">3-oxoacyl-(ACP) synthase</fullName>
    </submittedName>
</protein>
<evidence type="ECO:0000259" key="1">
    <source>
        <dbReference type="Pfam" id="PF13723"/>
    </source>
</evidence>
<reference evidence="2 3" key="1">
    <citation type="submission" date="2015-01" db="EMBL/GenBank/DDBJ databases">
        <title>Vibrio sp. C94 JCM 19241 whole genome shotgun sequence.</title>
        <authorList>
            <person name="Sawabe T."/>
            <person name="Meirelles P."/>
            <person name="Feng G."/>
            <person name="Sayaka M."/>
            <person name="Hattori M."/>
            <person name="Ohkuma M."/>
        </authorList>
    </citation>
    <scope>NUCLEOTIDE SEQUENCE [LARGE SCALE GENOMIC DNA]</scope>
    <source>
        <strain evidence="3">JCM 19241</strain>
    </source>
</reference>
<dbReference type="STRING" id="1481914.JCM19241_4853"/>
<dbReference type="SUPFAM" id="SSF53901">
    <property type="entry name" value="Thiolase-like"/>
    <property type="match status" value="1"/>
</dbReference>
<proteinExistence type="predicted"/>
<evidence type="ECO:0000313" key="3">
    <source>
        <dbReference type="Proteomes" id="UP000031666"/>
    </source>
</evidence>
<dbReference type="Pfam" id="PF13723">
    <property type="entry name" value="Ketoacyl-synt_2"/>
    <property type="match status" value="1"/>
</dbReference>
<accession>A0A0B8QT08</accession>
<feature type="domain" description="Beta-ketoacyl synthase-like N-terminal" evidence="1">
    <location>
        <begin position="28"/>
        <end position="240"/>
    </location>
</feature>
<dbReference type="EMBL" id="BBSC01000012">
    <property type="protein sequence ID" value="GAM78148.1"/>
    <property type="molecule type" value="Genomic_DNA"/>
</dbReference>
<organism evidence="2 3">
    <name type="scientific">Vibrio ishigakensis</name>
    <dbReference type="NCBI Taxonomy" id="1481914"/>
    <lineage>
        <taxon>Bacteria</taxon>
        <taxon>Pseudomonadati</taxon>
        <taxon>Pseudomonadota</taxon>
        <taxon>Gammaproteobacteria</taxon>
        <taxon>Vibrionales</taxon>
        <taxon>Vibrionaceae</taxon>
        <taxon>Vibrio</taxon>
    </lineage>
</organism>
<dbReference type="AlphaFoldDB" id="A0A0B8QT08"/>
<comment type="caution">
    <text evidence="2">The sequence shown here is derived from an EMBL/GenBank/DDBJ whole genome shotgun (WGS) entry which is preliminary data.</text>
</comment>
<dbReference type="Proteomes" id="UP000031666">
    <property type="component" value="Unassembled WGS sequence"/>
</dbReference>